<evidence type="ECO:0000313" key="1">
    <source>
        <dbReference type="EnsemblMetazoa" id="PPA34633.1"/>
    </source>
</evidence>
<gene>
    <name evidence="1" type="primary">WBGene00273002</name>
</gene>
<organism evidence="1 2">
    <name type="scientific">Pristionchus pacificus</name>
    <name type="common">Parasitic nematode worm</name>
    <dbReference type="NCBI Taxonomy" id="54126"/>
    <lineage>
        <taxon>Eukaryota</taxon>
        <taxon>Metazoa</taxon>
        <taxon>Ecdysozoa</taxon>
        <taxon>Nematoda</taxon>
        <taxon>Chromadorea</taxon>
        <taxon>Rhabditida</taxon>
        <taxon>Rhabditina</taxon>
        <taxon>Diplogasteromorpha</taxon>
        <taxon>Diplogasteroidea</taxon>
        <taxon>Neodiplogasteridae</taxon>
        <taxon>Pristionchus</taxon>
    </lineage>
</organism>
<proteinExistence type="predicted"/>
<keyword evidence="2" id="KW-1185">Reference proteome</keyword>
<sequence length="71" mass="7639">MGTGGFGFQEPSHYGLLLSTSNNIPLIIAVPLSLATCAIGTREKCDIAVNYKLFKADEVEYEGPFRDAGET</sequence>
<evidence type="ECO:0000313" key="2">
    <source>
        <dbReference type="Proteomes" id="UP000005239"/>
    </source>
</evidence>
<dbReference type="AlphaFoldDB" id="A0A2A6C9H4"/>
<dbReference type="EnsemblMetazoa" id="PPA34633.1">
    <property type="protein sequence ID" value="PPA34633.1"/>
    <property type="gene ID" value="WBGene00273002"/>
</dbReference>
<dbReference type="Proteomes" id="UP000005239">
    <property type="component" value="Unassembled WGS sequence"/>
</dbReference>
<protein>
    <submittedName>
        <fullName evidence="1">Uncharacterized protein</fullName>
    </submittedName>
</protein>
<accession>A0A8R1UKN6</accession>
<name>A0A2A6C9H4_PRIPA</name>
<accession>A0A2A6C9H4</accession>
<reference evidence="1" key="2">
    <citation type="submission" date="2022-06" db="UniProtKB">
        <authorList>
            <consortium name="EnsemblMetazoa"/>
        </authorList>
    </citation>
    <scope>IDENTIFICATION</scope>
    <source>
        <strain evidence="1">PS312</strain>
    </source>
</reference>
<reference evidence="2" key="1">
    <citation type="journal article" date="2008" name="Nat. Genet.">
        <title>The Pristionchus pacificus genome provides a unique perspective on nematode lifestyle and parasitism.</title>
        <authorList>
            <person name="Dieterich C."/>
            <person name="Clifton S.W."/>
            <person name="Schuster L.N."/>
            <person name="Chinwalla A."/>
            <person name="Delehaunty K."/>
            <person name="Dinkelacker I."/>
            <person name="Fulton L."/>
            <person name="Fulton R."/>
            <person name="Godfrey J."/>
            <person name="Minx P."/>
            <person name="Mitreva M."/>
            <person name="Roeseler W."/>
            <person name="Tian H."/>
            <person name="Witte H."/>
            <person name="Yang S.P."/>
            <person name="Wilson R.K."/>
            <person name="Sommer R.J."/>
        </authorList>
    </citation>
    <scope>NUCLEOTIDE SEQUENCE [LARGE SCALE GENOMIC DNA]</scope>
    <source>
        <strain evidence="2">PS312</strain>
    </source>
</reference>
<dbReference type="OrthoDB" id="5920068at2759"/>